<evidence type="ECO:0000313" key="3">
    <source>
        <dbReference type="Proteomes" id="UP000762676"/>
    </source>
</evidence>
<evidence type="ECO:0000313" key="2">
    <source>
        <dbReference type="EMBL" id="GFS12127.1"/>
    </source>
</evidence>
<sequence length="1503" mass="167642">MARIMPKLVEYDRPFANDDLIDLSTLSITRNCGRLMRNPPIEMGKANLKSTKHKEELSLKQMQRHNAENPNVSMAIASLFSPLVWFPQIQRHNAENPNVSMAIARKCATILETSKQLEEEDVSDAETLGSDCSDDSEEDDDKDDNDDCSNDENDDDNDCSNGENRHEDDVIDQFDRISEGEDKDSDEVDNEVKGKLGFPVEECKGEQIKKNGRSRRDRINKSDLEDEDNLSTVVVSKDFEEDFDELTRNISRRQNTQVSPDRNNVDFENQRPRAISSPRKSSSFKSMSNTNQRSVLRVVGMNQSREKKSGVANNADTSFTSSMGNLSVVDKAKSKDKECNVKPSTGANITSATFNLSATGNPMVRLLDISSIRGNDSFCTPAEDNLSFVSISSPGKIKPRSPVKRQQKHLGDTYLIDEFITDTRKPPHSTGQKTSMDSKEVKLDHSFCNHNKRCTEINTGGLKVDTTSSPASLRDHHKPVASGLSGSSCPIPAPDEAFKSPHGIKVRRIRPRPLSSNVSEKSQDISTNLSGKVDVQQPTSPVQNLKASLFTTKSWEKCESIISSISTLSRGNDVQSASQFGDVDTENLSEFGADQNKMKETYQPKRLETNVCKDRNNRVPCEVSFTSTEESEKPWSKACELALKSPTKRNDHSNNCFSQEKQSKGIWKSPSQQKDHLNSYNQITQKSRLDTQTNFDIPSSPQSNKLNISLTSSFKNMDLYPNQTTKRNYQLAVGNSLRPSKDVASQNKCYTVEERVKTFESLRANATFTQLTPSLPTTLTSGPTGLPTRTGKYYENRLTAAGFDQLKWKCKEKLHPRTQDASALKRKIPASFTSGYCSQTSPPQQESDQNIKLFPMRSAFEKNYEKLTNHSVPSKYCQQNNRTGFDSCSSCLTTRQSGPVPWSDFVFGSNASSRKSADFKDFVQNHAFRPYKSSSYVDVKSCPVTRESAASKQPKCRPKEPPGLVSETGSVNPFLLSPRQEVVTPQANTPQAFSNMDNSHVLRWLEASRKHYDPVSPLRSFQNKPTIATITNRSQKVQTDTPDSSSTAAQVSPGVRCYGKKDVGIQVSLEASYLQSVPQHCPSPKTHCLCCSTRNVSCWPSVYDTGSSFKKPAFYQRIDSQHHMCTKSTTQGSTQSRFSETPSPLTQKSLSVGQGSLNTRAMAVWREIQAEKSVEQTFPSDFSVIESDTTPFASTGLNDEQLIGEYNNEPEFADDEEVVKETSVELEPRRHSTLLDDLNKMFGGNLENRSFVEAQNARSRSHVKSKKHSSNNLADAATGQQGSKNIMFPMSYIHQFSPTNPARRDSDMAMYQYEQQLLASAPTYKSMLRSFKPRRNQHQAQTPKTSHAQVVPVSQTEDVIVERPLKFRKVTKTSPSMTKLKSPEPVIHETSNQRPYHSARERIDKASVLPNKPQKFSLPAASAGRKERLSLTKATKVSTPVKKSLPMSDLGLELDETISTIISETEAVENLSCSMLDRTPMPQDSILSLNCSDSDSESEIDLV</sequence>
<accession>A0AAV4IS98</accession>
<feature type="compositionally biased region" description="Polar residues" evidence="1">
    <location>
        <begin position="1027"/>
        <end position="1050"/>
    </location>
</feature>
<feature type="region of interest" description="Disordered" evidence="1">
    <location>
        <begin position="514"/>
        <end position="537"/>
    </location>
</feature>
<organism evidence="2 3">
    <name type="scientific">Elysia marginata</name>
    <dbReference type="NCBI Taxonomy" id="1093978"/>
    <lineage>
        <taxon>Eukaryota</taxon>
        <taxon>Metazoa</taxon>
        <taxon>Spiralia</taxon>
        <taxon>Lophotrochozoa</taxon>
        <taxon>Mollusca</taxon>
        <taxon>Gastropoda</taxon>
        <taxon>Heterobranchia</taxon>
        <taxon>Euthyneura</taxon>
        <taxon>Panpulmonata</taxon>
        <taxon>Sacoglossa</taxon>
        <taxon>Placobranchoidea</taxon>
        <taxon>Plakobranchidae</taxon>
        <taxon>Elysia</taxon>
    </lineage>
</organism>
<feature type="compositionally biased region" description="Polar residues" evidence="1">
    <location>
        <begin position="248"/>
        <end position="262"/>
    </location>
</feature>
<feature type="region of interest" description="Disordered" evidence="1">
    <location>
        <begin position="650"/>
        <end position="676"/>
    </location>
</feature>
<keyword evidence="3" id="KW-1185">Reference proteome</keyword>
<feature type="compositionally biased region" description="Low complexity" evidence="1">
    <location>
        <begin position="276"/>
        <end position="288"/>
    </location>
</feature>
<feature type="compositionally biased region" description="Basic residues" evidence="1">
    <location>
        <begin position="1259"/>
        <end position="1269"/>
    </location>
</feature>
<feature type="compositionally biased region" description="Basic and acidic residues" evidence="1">
    <location>
        <begin position="163"/>
        <end position="180"/>
    </location>
</feature>
<feature type="region of interest" description="Disordered" evidence="1">
    <location>
        <begin position="1255"/>
        <end position="1281"/>
    </location>
</feature>
<feature type="region of interest" description="Disordered" evidence="1">
    <location>
        <begin position="204"/>
        <end position="223"/>
    </location>
</feature>
<feature type="region of interest" description="Disordered" evidence="1">
    <location>
        <begin position="466"/>
        <end position="487"/>
    </location>
</feature>
<comment type="caution">
    <text evidence="2">The sequence shown here is derived from an EMBL/GenBank/DDBJ whole genome shotgun (WGS) entry which is preliminary data.</text>
</comment>
<feature type="region of interest" description="Disordered" evidence="1">
    <location>
        <begin position="115"/>
        <end position="198"/>
    </location>
</feature>
<proteinExistence type="predicted"/>
<gene>
    <name evidence="2" type="ORF">ElyMa_006689400</name>
</gene>
<feature type="region of interest" description="Disordered" evidence="1">
    <location>
        <begin position="1125"/>
        <end position="1151"/>
    </location>
</feature>
<dbReference type="EMBL" id="BMAT01013394">
    <property type="protein sequence ID" value="GFS12127.1"/>
    <property type="molecule type" value="Genomic_DNA"/>
</dbReference>
<dbReference type="Proteomes" id="UP000762676">
    <property type="component" value="Unassembled WGS sequence"/>
</dbReference>
<protein>
    <submittedName>
        <fullName evidence="2">Uncharacterized protein</fullName>
    </submittedName>
</protein>
<name>A0AAV4IS98_9GAST</name>
<feature type="compositionally biased region" description="Polar residues" evidence="1">
    <location>
        <begin position="1126"/>
        <end position="1151"/>
    </location>
</feature>
<feature type="region of interest" description="Disordered" evidence="1">
    <location>
        <begin position="248"/>
        <end position="289"/>
    </location>
</feature>
<feature type="compositionally biased region" description="Acidic residues" evidence="1">
    <location>
        <begin position="132"/>
        <end position="158"/>
    </location>
</feature>
<feature type="region of interest" description="Disordered" evidence="1">
    <location>
        <begin position="1027"/>
        <end position="1051"/>
    </location>
</feature>
<evidence type="ECO:0000256" key="1">
    <source>
        <dbReference type="SAM" id="MobiDB-lite"/>
    </source>
</evidence>
<reference evidence="2 3" key="1">
    <citation type="journal article" date="2021" name="Elife">
        <title>Chloroplast acquisition without the gene transfer in kleptoplastic sea slugs, Plakobranchus ocellatus.</title>
        <authorList>
            <person name="Maeda T."/>
            <person name="Takahashi S."/>
            <person name="Yoshida T."/>
            <person name="Shimamura S."/>
            <person name="Takaki Y."/>
            <person name="Nagai Y."/>
            <person name="Toyoda A."/>
            <person name="Suzuki Y."/>
            <person name="Arimoto A."/>
            <person name="Ishii H."/>
            <person name="Satoh N."/>
            <person name="Nishiyama T."/>
            <person name="Hasebe M."/>
            <person name="Maruyama T."/>
            <person name="Minagawa J."/>
            <person name="Obokata J."/>
            <person name="Shigenobu S."/>
        </authorList>
    </citation>
    <scope>NUCLEOTIDE SEQUENCE [LARGE SCALE GENOMIC DNA]</scope>
</reference>